<dbReference type="Pfam" id="PF03600">
    <property type="entry name" value="CitMHS"/>
    <property type="match status" value="1"/>
</dbReference>
<evidence type="ECO:0000256" key="7">
    <source>
        <dbReference type="ARBA" id="ARBA00023136"/>
    </source>
</evidence>
<dbReference type="GeneID" id="7171536"/>
<evidence type="ECO:0000256" key="3">
    <source>
        <dbReference type="ARBA" id="ARBA00022448"/>
    </source>
</evidence>
<feature type="transmembrane region" description="Helical" evidence="8">
    <location>
        <begin position="362"/>
        <end position="391"/>
    </location>
</feature>
<reference evidence="10 11" key="1">
    <citation type="journal article" date="2009" name="J. Bacteriol.">
        <title>Complete genome sequence of the anaerobic, protein-degrading hyperthermophilic crenarchaeon Desulfurococcus kamchatkensis.</title>
        <authorList>
            <person name="Ravin N.V."/>
            <person name="Mardanov A.V."/>
            <person name="Beletsky A.V."/>
            <person name="Kublanov I.V."/>
            <person name="Kolganova T.V."/>
            <person name="Lebedinsky A.V."/>
            <person name="Chernyh N.A."/>
            <person name="Bonch-Osmolovskaya E.A."/>
            <person name="Skryabin K.G."/>
        </authorList>
    </citation>
    <scope>NUCLEOTIDE SEQUENCE [LARGE SCALE GENOMIC DNA]</scope>
    <source>
        <strain evidence="11">DSM 18924 / JCM 16383 / VKM B-2413 / 1221n</strain>
    </source>
</reference>
<keyword evidence="7 8" id="KW-0472">Membrane</keyword>
<dbReference type="AlphaFoldDB" id="B8D3G3"/>
<feature type="transmembrane region" description="Helical" evidence="8">
    <location>
        <begin position="286"/>
        <end position="311"/>
    </location>
</feature>
<gene>
    <name evidence="10" type="ordered locus">DKAM_0318</name>
</gene>
<evidence type="ECO:0000256" key="6">
    <source>
        <dbReference type="ARBA" id="ARBA00022989"/>
    </source>
</evidence>
<dbReference type="Proteomes" id="UP000006903">
    <property type="component" value="Chromosome"/>
</dbReference>
<dbReference type="InterPro" id="IPR004680">
    <property type="entry name" value="Cit_transptr-like_dom"/>
</dbReference>
<dbReference type="RefSeq" id="WP_012607986.1">
    <property type="nucleotide sequence ID" value="NC_011766.1"/>
</dbReference>
<accession>B8D3G3</accession>
<keyword evidence="6 8" id="KW-1133">Transmembrane helix</keyword>
<evidence type="ECO:0000256" key="4">
    <source>
        <dbReference type="ARBA" id="ARBA00022475"/>
    </source>
</evidence>
<feature type="transmembrane region" description="Helical" evidence="8">
    <location>
        <begin position="178"/>
        <end position="201"/>
    </location>
</feature>
<dbReference type="PRINTS" id="PR00758">
    <property type="entry name" value="ARSENICPUMP"/>
</dbReference>
<sequence length="428" mass="46575">MTLVNHVAALIILAWIIGGLIIRSRRPSIPIWAIMAAASTLTVLTGLEPFDKLGEAIDLDVILFLIGMFSLVGLAEGSGLLKVIAIKLVSRAGSTRGILVSTSIVLGLLAAFAVNDTVALMGPPIVYMMAKITGVDPVPFFLILAFAITIGSAMTPMGNPQNLLIAIESGITAPFMKFMSVLIVPTLVNLVLTPLVVMRLYNIENRVLKGFIIIPEEHLKNKRDALVSGVFFTVTIVILVVNDILEIMGFKWIEHRGFIPFIMASLAYILSSNPRDTLSRVDWGTIVFFITMFITMDGIWRSGVLTPLLNIFMSARYGDYRDVLSIAASSIVVSQLISNVPFTKLFIDYMHSLGFTGRDVNAWLSLAAFSTIAGNLTLLGAASNIIILEVLESKYSKTISFRDFFKVGSVVTAVNTLIYIPFILASPP</sequence>
<dbReference type="GO" id="GO:0015105">
    <property type="term" value="F:arsenite transmembrane transporter activity"/>
    <property type="evidence" value="ECO:0007669"/>
    <property type="project" value="InterPro"/>
</dbReference>
<evidence type="ECO:0000256" key="2">
    <source>
        <dbReference type="ARBA" id="ARBA00009843"/>
    </source>
</evidence>
<evidence type="ECO:0000256" key="5">
    <source>
        <dbReference type="ARBA" id="ARBA00022692"/>
    </source>
</evidence>
<feature type="transmembrane region" description="Helical" evidence="8">
    <location>
        <begin position="29"/>
        <end position="50"/>
    </location>
</feature>
<dbReference type="InterPro" id="IPR000802">
    <property type="entry name" value="Arsenical_pump_ArsB"/>
</dbReference>
<evidence type="ECO:0000313" key="11">
    <source>
        <dbReference type="Proteomes" id="UP000006903"/>
    </source>
</evidence>
<comment type="similarity">
    <text evidence="2">Belongs to the CitM (TC 2.A.11) transporter family.</text>
</comment>
<dbReference type="HOGENOM" id="CLU_011920_3_0_2"/>
<evidence type="ECO:0000313" key="10">
    <source>
        <dbReference type="EMBL" id="ACL10644.1"/>
    </source>
</evidence>
<feature type="transmembrane region" description="Helical" evidence="8">
    <location>
        <begin position="6"/>
        <end position="22"/>
    </location>
</feature>
<evidence type="ECO:0000256" key="1">
    <source>
        <dbReference type="ARBA" id="ARBA00004651"/>
    </source>
</evidence>
<feature type="transmembrane region" description="Helical" evidence="8">
    <location>
        <begin position="225"/>
        <end position="245"/>
    </location>
</feature>
<dbReference type="KEGG" id="dka:DKAM_0318"/>
<dbReference type="eggNOG" id="arCOG00238">
    <property type="taxonomic scope" value="Archaea"/>
</dbReference>
<keyword evidence="3" id="KW-0813">Transport</keyword>
<feature type="domain" description="Citrate transporter-like" evidence="9">
    <location>
        <begin position="19"/>
        <end position="351"/>
    </location>
</feature>
<comment type="subcellular location">
    <subcellularLocation>
        <location evidence="1">Cell membrane</location>
        <topology evidence="1">Multi-pass membrane protein</topology>
    </subcellularLocation>
</comment>
<feature type="transmembrane region" description="Helical" evidence="8">
    <location>
        <begin position="257"/>
        <end position="274"/>
    </location>
</feature>
<dbReference type="EMBL" id="CP001140">
    <property type="protein sequence ID" value="ACL10644.1"/>
    <property type="molecule type" value="Genomic_DNA"/>
</dbReference>
<dbReference type="STRING" id="490899.DKAM_0318"/>
<dbReference type="PANTHER" id="PTHR43302">
    <property type="entry name" value="TRANSPORTER ARSB-RELATED"/>
    <property type="match status" value="1"/>
</dbReference>
<dbReference type="PANTHER" id="PTHR43302:SF5">
    <property type="entry name" value="TRANSPORTER ARSB-RELATED"/>
    <property type="match status" value="1"/>
</dbReference>
<dbReference type="GO" id="GO:0005886">
    <property type="term" value="C:plasma membrane"/>
    <property type="evidence" value="ECO:0007669"/>
    <property type="project" value="UniProtKB-SubCell"/>
</dbReference>
<keyword evidence="4" id="KW-1003">Cell membrane</keyword>
<protein>
    <submittedName>
        <fullName evidence="10">Transport protein</fullName>
    </submittedName>
</protein>
<feature type="transmembrane region" description="Helical" evidence="8">
    <location>
        <begin position="97"/>
        <end position="118"/>
    </location>
</feature>
<feature type="transmembrane region" description="Helical" evidence="8">
    <location>
        <begin position="403"/>
        <end position="424"/>
    </location>
</feature>
<evidence type="ECO:0000256" key="8">
    <source>
        <dbReference type="SAM" id="Phobius"/>
    </source>
</evidence>
<organism evidence="10 11">
    <name type="scientific">Desulfurococcus amylolyticus (strain DSM 18924 / JCM 16383 / VKM B-2413 / 1221n)</name>
    <name type="common">Desulfurococcus kamchatkensis</name>
    <dbReference type="NCBI Taxonomy" id="490899"/>
    <lineage>
        <taxon>Archaea</taxon>
        <taxon>Thermoproteota</taxon>
        <taxon>Thermoprotei</taxon>
        <taxon>Desulfurococcales</taxon>
        <taxon>Desulfurococcaceae</taxon>
        <taxon>Desulfurococcus</taxon>
    </lineage>
</organism>
<evidence type="ECO:0000259" key="9">
    <source>
        <dbReference type="Pfam" id="PF03600"/>
    </source>
</evidence>
<keyword evidence="5 8" id="KW-0812">Transmembrane</keyword>
<feature type="transmembrane region" description="Helical" evidence="8">
    <location>
        <begin position="62"/>
        <end position="85"/>
    </location>
</feature>
<proteinExistence type="inferred from homology"/>
<name>B8D3G3_DESA1</name>